<evidence type="ECO:0000259" key="15">
    <source>
        <dbReference type="PROSITE" id="PS51760"/>
    </source>
</evidence>
<dbReference type="PROSITE" id="PS51760">
    <property type="entry name" value="GH10_2"/>
    <property type="match status" value="1"/>
</dbReference>
<reference evidence="16" key="1">
    <citation type="submission" date="2022-10" db="EMBL/GenBank/DDBJ databases">
        <title>Tapping the CABI collections for fungal endophytes: first genome assemblies for Collariella, Neodidymelliopsis, Ascochyta clinopodiicola, Didymella pomorum, Didymosphaeria variabile, Neocosmospora piperis and Neocucurbitaria cava.</title>
        <authorList>
            <person name="Hill R."/>
        </authorList>
    </citation>
    <scope>NUCLEOTIDE SEQUENCE</scope>
    <source>
        <strain evidence="16">IMI 355082</strain>
    </source>
</reference>
<keyword evidence="9 12" id="KW-0326">Glycosidase</keyword>
<gene>
    <name evidence="16" type="ORF">N0V93_007099</name>
</gene>
<feature type="signal peptide" evidence="14">
    <location>
        <begin position="1"/>
        <end position="22"/>
    </location>
</feature>
<keyword evidence="13" id="KW-0472">Membrane</keyword>
<dbReference type="PROSITE" id="PS00591">
    <property type="entry name" value="GH10_1"/>
    <property type="match status" value="1"/>
</dbReference>
<comment type="similarity">
    <text evidence="4 12">Belongs to the glycosyl hydrolase 10 (cellulase F) family.</text>
</comment>
<evidence type="ECO:0000256" key="5">
    <source>
        <dbReference type="ARBA" id="ARBA00022525"/>
    </source>
</evidence>
<dbReference type="InterPro" id="IPR031158">
    <property type="entry name" value="GH10_AS"/>
</dbReference>
<dbReference type="PANTHER" id="PTHR31490">
    <property type="entry name" value="GLYCOSYL HYDROLASE"/>
    <property type="match status" value="1"/>
</dbReference>
<protein>
    <recommendedName>
        <fullName evidence="12">Beta-xylanase</fullName>
        <ecNumber evidence="12">3.2.1.8</ecNumber>
    </recommendedName>
</protein>
<dbReference type="EMBL" id="JAPEVB010000004">
    <property type="protein sequence ID" value="KAJ4389628.1"/>
    <property type="molecule type" value="Genomic_DNA"/>
</dbReference>
<keyword evidence="6" id="KW-0858">Xylan degradation</keyword>
<dbReference type="EC" id="3.2.1.8" evidence="12"/>
<dbReference type="InterPro" id="IPR001000">
    <property type="entry name" value="GH10_dom"/>
</dbReference>
<dbReference type="GO" id="GO:0031176">
    <property type="term" value="F:endo-1,4-beta-xylanase activity"/>
    <property type="evidence" value="ECO:0007669"/>
    <property type="project" value="UniProtKB-EC"/>
</dbReference>
<proteinExistence type="inferred from homology"/>
<dbReference type="SUPFAM" id="SSF51445">
    <property type="entry name" value="(Trans)glycosidases"/>
    <property type="match status" value="1"/>
</dbReference>
<comment type="pathway">
    <text evidence="3">Glycan degradation; xylan degradation.</text>
</comment>
<evidence type="ECO:0000256" key="13">
    <source>
        <dbReference type="SAM" id="Phobius"/>
    </source>
</evidence>
<name>A0A9W9CV25_9PEZI</name>
<dbReference type="GO" id="GO:0045493">
    <property type="term" value="P:xylan catabolic process"/>
    <property type="evidence" value="ECO:0007669"/>
    <property type="project" value="UniProtKB-KW"/>
</dbReference>
<keyword evidence="13" id="KW-1133">Transmembrane helix</keyword>
<keyword evidence="8 12" id="KW-0119">Carbohydrate metabolism</keyword>
<evidence type="ECO:0000313" key="17">
    <source>
        <dbReference type="Proteomes" id="UP001140453"/>
    </source>
</evidence>
<feature type="domain" description="GH10" evidence="15">
    <location>
        <begin position="27"/>
        <end position="344"/>
    </location>
</feature>
<evidence type="ECO:0000256" key="12">
    <source>
        <dbReference type="RuleBase" id="RU361174"/>
    </source>
</evidence>
<keyword evidence="14" id="KW-0732">Signal</keyword>
<evidence type="ECO:0000256" key="6">
    <source>
        <dbReference type="ARBA" id="ARBA00022651"/>
    </source>
</evidence>
<dbReference type="Pfam" id="PF00331">
    <property type="entry name" value="Glyco_hydro_10"/>
    <property type="match status" value="1"/>
</dbReference>
<dbReference type="Gene3D" id="3.20.20.80">
    <property type="entry name" value="Glycosidases"/>
    <property type="match status" value="1"/>
</dbReference>
<comment type="caution">
    <text evidence="16">The sequence shown here is derived from an EMBL/GenBank/DDBJ whole genome shotgun (WGS) entry which is preliminary data.</text>
</comment>
<feature type="chain" id="PRO_5040930228" description="Beta-xylanase" evidence="14">
    <location>
        <begin position="23"/>
        <end position="420"/>
    </location>
</feature>
<dbReference type="PANTHER" id="PTHR31490:SF35">
    <property type="entry name" value="ENDO-1,4-BETA-XYLANASE"/>
    <property type="match status" value="1"/>
</dbReference>
<evidence type="ECO:0000256" key="14">
    <source>
        <dbReference type="SAM" id="SignalP"/>
    </source>
</evidence>
<dbReference type="GO" id="GO:0005576">
    <property type="term" value="C:extracellular region"/>
    <property type="evidence" value="ECO:0007669"/>
    <property type="project" value="UniProtKB-SubCell"/>
</dbReference>
<sequence>MAKLSLILISGLLAGLSPLASAQQQQSQGLNELFQAAGKLFFGTATDTNNFNDTAYLNVLNNRNEFGILVPENSMKWQPTEPTEGNFQFTNPDQVRALAVKNNMMFRCHTLTWFQQLPQFITTTAWTRNSLTAAIQTHIANVVGHYKGSCYSWDVVNEALNDGNGTFRNSVFFTTLGTDFIPISFQAAEAADPNAKLYYNDFSLEFNSDKTAAALDIVRLVQNSSARIDGVGFQGHFTVGGTPSAQNLMTVFNRFTSLGVEIAITELDIRMTLPSNATTVAQQAKDYVSVVNACLGTPKCVGIVVWQFTDKYSWVPSTFAGTGEACLYDQNMSKKPAWTSVAAALQAAATARPGNATATVRPTATGTGRPSGVAAPTGALGAMQAGSSNGTVQVSESPRAFVSLGAALLLVVSSVFVMFA</sequence>
<dbReference type="OrthoDB" id="3055998at2759"/>
<keyword evidence="17" id="KW-1185">Reference proteome</keyword>
<feature type="active site" description="Nucleophile" evidence="11">
    <location>
        <position position="266"/>
    </location>
</feature>
<keyword evidence="5" id="KW-0964">Secreted</keyword>
<evidence type="ECO:0000256" key="3">
    <source>
        <dbReference type="ARBA" id="ARBA00004851"/>
    </source>
</evidence>
<keyword evidence="7 12" id="KW-0378">Hydrolase</keyword>
<evidence type="ECO:0000256" key="8">
    <source>
        <dbReference type="ARBA" id="ARBA00023277"/>
    </source>
</evidence>
<comment type="catalytic activity">
    <reaction evidence="1 12">
        <text>Endohydrolysis of (1-&gt;4)-beta-D-xylosidic linkages in xylans.</text>
        <dbReference type="EC" id="3.2.1.8"/>
    </reaction>
</comment>
<accession>A0A9W9CV25</accession>
<keyword evidence="13" id="KW-0812">Transmembrane</keyword>
<evidence type="ECO:0000256" key="9">
    <source>
        <dbReference type="ARBA" id="ARBA00023295"/>
    </source>
</evidence>
<evidence type="ECO:0000256" key="11">
    <source>
        <dbReference type="PROSITE-ProRule" id="PRU10061"/>
    </source>
</evidence>
<feature type="transmembrane region" description="Helical" evidence="13">
    <location>
        <begin position="400"/>
        <end position="419"/>
    </location>
</feature>
<dbReference type="InterPro" id="IPR044846">
    <property type="entry name" value="GH10"/>
</dbReference>
<dbReference type="AlphaFoldDB" id="A0A9W9CV25"/>
<keyword evidence="10 12" id="KW-0624">Polysaccharide degradation</keyword>
<comment type="subcellular location">
    <subcellularLocation>
        <location evidence="2">Secreted</location>
    </subcellularLocation>
</comment>
<evidence type="ECO:0000256" key="7">
    <source>
        <dbReference type="ARBA" id="ARBA00022801"/>
    </source>
</evidence>
<evidence type="ECO:0000256" key="4">
    <source>
        <dbReference type="ARBA" id="ARBA00007495"/>
    </source>
</evidence>
<evidence type="ECO:0000256" key="2">
    <source>
        <dbReference type="ARBA" id="ARBA00004613"/>
    </source>
</evidence>
<dbReference type="SMART" id="SM00633">
    <property type="entry name" value="Glyco_10"/>
    <property type="match status" value="1"/>
</dbReference>
<evidence type="ECO:0000256" key="1">
    <source>
        <dbReference type="ARBA" id="ARBA00000681"/>
    </source>
</evidence>
<dbReference type="PRINTS" id="PR00134">
    <property type="entry name" value="GLHYDRLASE10"/>
</dbReference>
<dbReference type="InterPro" id="IPR017853">
    <property type="entry name" value="GH"/>
</dbReference>
<dbReference type="Proteomes" id="UP001140453">
    <property type="component" value="Unassembled WGS sequence"/>
</dbReference>
<evidence type="ECO:0000256" key="10">
    <source>
        <dbReference type="ARBA" id="ARBA00023326"/>
    </source>
</evidence>
<organism evidence="16 17">
    <name type="scientific">Gnomoniopsis smithogilvyi</name>
    <dbReference type="NCBI Taxonomy" id="1191159"/>
    <lineage>
        <taxon>Eukaryota</taxon>
        <taxon>Fungi</taxon>
        <taxon>Dikarya</taxon>
        <taxon>Ascomycota</taxon>
        <taxon>Pezizomycotina</taxon>
        <taxon>Sordariomycetes</taxon>
        <taxon>Sordariomycetidae</taxon>
        <taxon>Diaporthales</taxon>
        <taxon>Gnomoniaceae</taxon>
        <taxon>Gnomoniopsis</taxon>
    </lineage>
</organism>
<evidence type="ECO:0000313" key="16">
    <source>
        <dbReference type="EMBL" id="KAJ4389628.1"/>
    </source>
</evidence>